<feature type="compositionally biased region" description="Basic and acidic residues" evidence="1">
    <location>
        <begin position="107"/>
        <end position="118"/>
    </location>
</feature>
<dbReference type="Pfam" id="PF13763">
    <property type="entry name" value="DUF4167"/>
    <property type="match status" value="1"/>
</dbReference>
<feature type="compositionally biased region" description="Acidic residues" evidence="1">
    <location>
        <begin position="94"/>
        <end position="106"/>
    </location>
</feature>
<reference evidence="4" key="1">
    <citation type="submission" date="2017-02" db="EMBL/GenBank/DDBJ databases">
        <authorList>
            <person name="Varghese N."/>
            <person name="Submissions S."/>
        </authorList>
    </citation>
    <scope>NUCLEOTIDE SEQUENCE [LARGE SCALE GENOMIC DNA]</scope>
    <source>
        <strain evidence="4">SM117</strain>
    </source>
</reference>
<organism evidence="3 4">
    <name type="scientific">Novosphingobium mathurense</name>
    <dbReference type="NCBI Taxonomy" id="428990"/>
    <lineage>
        <taxon>Bacteria</taxon>
        <taxon>Pseudomonadati</taxon>
        <taxon>Pseudomonadota</taxon>
        <taxon>Alphaproteobacteria</taxon>
        <taxon>Sphingomonadales</taxon>
        <taxon>Sphingomonadaceae</taxon>
        <taxon>Novosphingobium</taxon>
    </lineage>
</organism>
<proteinExistence type="predicted"/>
<accession>A0A1U6IFG3</accession>
<sequence length="257" mass="29053">MNNNRGNNRRRGRGNNRQQGGQQMNRIDSRARGNAPQLLEKYRKLAHDAHLNGDRVQEEYYLQFADHYFRVIADQKQRQEESRQPRRDDRSQDYGDDAGSEDENDGEAPRYHQQDRGQRYQRSNEAPVEQVEAREEADVNDGSIYEPPQNPFVRDNRGARGGLKQRKPRRGDDAGDGNDEAGEESEAAQTASEGFDPATLPPPISAKAEDKPKRRTRAKAKPEAGEEGEEKPKRRRTRKPSASSEDGNGGSALETVD</sequence>
<protein>
    <recommendedName>
        <fullName evidence="2">DUF4167 domain-containing protein</fullName>
    </recommendedName>
</protein>
<name>A0A1U6IFG3_9SPHN</name>
<dbReference type="RefSeq" id="WP_079731229.1">
    <property type="nucleotide sequence ID" value="NZ_FVZE01000006.1"/>
</dbReference>
<feature type="region of interest" description="Disordered" evidence="1">
    <location>
        <begin position="75"/>
        <end position="257"/>
    </location>
</feature>
<dbReference type="EMBL" id="FVZE01000006">
    <property type="protein sequence ID" value="SLK06747.1"/>
    <property type="molecule type" value="Genomic_DNA"/>
</dbReference>
<evidence type="ECO:0000256" key="1">
    <source>
        <dbReference type="SAM" id="MobiDB-lite"/>
    </source>
</evidence>
<feature type="region of interest" description="Disordered" evidence="1">
    <location>
        <begin position="1"/>
        <end position="33"/>
    </location>
</feature>
<evidence type="ECO:0000313" key="3">
    <source>
        <dbReference type="EMBL" id="SLK06747.1"/>
    </source>
</evidence>
<evidence type="ECO:0000313" key="4">
    <source>
        <dbReference type="Proteomes" id="UP000190989"/>
    </source>
</evidence>
<keyword evidence="4" id="KW-1185">Reference proteome</keyword>
<feature type="compositionally biased region" description="Basic and acidic residues" evidence="1">
    <location>
        <begin position="75"/>
        <end position="93"/>
    </location>
</feature>
<dbReference type="AlphaFoldDB" id="A0A1U6IFG3"/>
<dbReference type="InterPro" id="IPR025430">
    <property type="entry name" value="DUF4167"/>
</dbReference>
<feature type="compositionally biased region" description="Acidic residues" evidence="1">
    <location>
        <begin position="174"/>
        <end position="186"/>
    </location>
</feature>
<feature type="compositionally biased region" description="Low complexity" evidence="1">
    <location>
        <begin position="15"/>
        <end position="26"/>
    </location>
</feature>
<evidence type="ECO:0000259" key="2">
    <source>
        <dbReference type="Pfam" id="PF13763"/>
    </source>
</evidence>
<gene>
    <name evidence="3" type="ORF">SAMN06295987_10658</name>
</gene>
<dbReference type="Proteomes" id="UP000190989">
    <property type="component" value="Unassembled WGS sequence"/>
</dbReference>
<feature type="domain" description="DUF4167" evidence="2">
    <location>
        <begin position="3"/>
        <end position="77"/>
    </location>
</feature>
<dbReference type="STRING" id="428990.SAMN06295987_10658"/>